<dbReference type="InterPro" id="IPR036452">
    <property type="entry name" value="Ribo_hydro-like"/>
</dbReference>
<dbReference type="GO" id="GO:0008477">
    <property type="term" value="F:purine nucleosidase activity"/>
    <property type="evidence" value="ECO:0007669"/>
    <property type="project" value="TreeGrafter"/>
</dbReference>
<dbReference type="FunCoup" id="A0A165T4E1">
    <property type="interactions" value="312"/>
</dbReference>
<evidence type="ECO:0000313" key="6">
    <source>
        <dbReference type="EMBL" id="KZT26124.1"/>
    </source>
</evidence>
<sequence length="363" mass="39433">MRVRILVALCASIILSVTAQKRYAILDNDWSSTAFTVPLMALDGGIDVLALTDCTGDTWQPQETLHALAILEIGNLSCIPVVPGATWPLLQTVERFQAWQSIHGPLVWQGAFALPNYTAEALGSDPTGGDPNRIVPSAFVEGFPTTKAVNTTNSANYMVEMVKKYPGQVSIYAAGPLTNVALAVRMDPTFAENAKELVIMGGYVDVELLQATGSLLMANLNSDINLIMDSEAANIALTAPFPNITIAGNVANQVMSTQSFLDQVIQVNNSYSNLMYKYYGTEFPFWDETAMALLIDPSINMNSTNVFVSVDTAYASPSYGNIHVYQKALAPPNTRSVQYVFQVNGTKLQDMIMHAVQYPPQVC</sequence>
<dbReference type="PANTHER" id="PTHR12304:SF25">
    <property type="entry name" value="INOSINE_URIDINE-PREFERRING NUCLEOSIDE HYDROLASE DOMAIN-CONTAINING PROTEIN"/>
    <property type="match status" value="1"/>
</dbReference>
<dbReference type="InterPro" id="IPR023186">
    <property type="entry name" value="IUNH"/>
</dbReference>
<dbReference type="GO" id="GO:0006152">
    <property type="term" value="P:purine nucleoside catabolic process"/>
    <property type="evidence" value="ECO:0007669"/>
    <property type="project" value="TreeGrafter"/>
</dbReference>
<dbReference type="SUPFAM" id="SSF53590">
    <property type="entry name" value="Nucleoside hydrolase"/>
    <property type="match status" value="1"/>
</dbReference>
<keyword evidence="4" id="KW-0732">Signal</keyword>
<gene>
    <name evidence="6" type="ORF">NEOLEDRAFT_1063883</name>
</gene>
<dbReference type="OrthoDB" id="432381at2759"/>
<dbReference type="STRING" id="1314782.A0A165T4E1"/>
<dbReference type="Pfam" id="PF01156">
    <property type="entry name" value="IU_nuc_hydro"/>
    <property type="match status" value="1"/>
</dbReference>
<dbReference type="Gene3D" id="3.90.245.10">
    <property type="entry name" value="Ribonucleoside hydrolase-like"/>
    <property type="match status" value="1"/>
</dbReference>
<evidence type="ECO:0000259" key="5">
    <source>
        <dbReference type="Pfam" id="PF01156"/>
    </source>
</evidence>
<name>A0A165T4E1_9AGAM</name>
<dbReference type="PANTHER" id="PTHR12304">
    <property type="entry name" value="INOSINE-URIDINE PREFERRING NUCLEOSIDE HYDROLASE"/>
    <property type="match status" value="1"/>
</dbReference>
<keyword evidence="7" id="KW-1185">Reference proteome</keyword>
<dbReference type="AlphaFoldDB" id="A0A165T4E1"/>
<protein>
    <submittedName>
        <fullName evidence="6">Nucleoside hydrolase</fullName>
    </submittedName>
</protein>
<dbReference type="InterPro" id="IPR001910">
    <property type="entry name" value="Inosine/uridine_hydrolase_dom"/>
</dbReference>
<feature type="domain" description="Inosine/uridine-preferring nucleoside hydrolase" evidence="5">
    <location>
        <begin position="25"/>
        <end position="347"/>
    </location>
</feature>
<dbReference type="GO" id="GO:0005829">
    <property type="term" value="C:cytosol"/>
    <property type="evidence" value="ECO:0007669"/>
    <property type="project" value="TreeGrafter"/>
</dbReference>
<feature type="chain" id="PRO_5007866972" evidence="4">
    <location>
        <begin position="20"/>
        <end position="363"/>
    </location>
</feature>
<keyword evidence="3" id="KW-0326">Glycosidase</keyword>
<feature type="signal peptide" evidence="4">
    <location>
        <begin position="1"/>
        <end position="19"/>
    </location>
</feature>
<evidence type="ECO:0000256" key="1">
    <source>
        <dbReference type="ARBA" id="ARBA00009176"/>
    </source>
</evidence>
<evidence type="ECO:0000256" key="4">
    <source>
        <dbReference type="SAM" id="SignalP"/>
    </source>
</evidence>
<dbReference type="EMBL" id="KV425568">
    <property type="protein sequence ID" value="KZT26124.1"/>
    <property type="molecule type" value="Genomic_DNA"/>
</dbReference>
<proteinExistence type="inferred from homology"/>
<comment type="similarity">
    <text evidence="1">Belongs to the IUNH family.</text>
</comment>
<evidence type="ECO:0000256" key="3">
    <source>
        <dbReference type="ARBA" id="ARBA00023295"/>
    </source>
</evidence>
<organism evidence="6 7">
    <name type="scientific">Neolentinus lepideus HHB14362 ss-1</name>
    <dbReference type="NCBI Taxonomy" id="1314782"/>
    <lineage>
        <taxon>Eukaryota</taxon>
        <taxon>Fungi</taxon>
        <taxon>Dikarya</taxon>
        <taxon>Basidiomycota</taxon>
        <taxon>Agaricomycotina</taxon>
        <taxon>Agaricomycetes</taxon>
        <taxon>Gloeophyllales</taxon>
        <taxon>Gloeophyllaceae</taxon>
        <taxon>Neolentinus</taxon>
    </lineage>
</organism>
<evidence type="ECO:0000256" key="2">
    <source>
        <dbReference type="ARBA" id="ARBA00022801"/>
    </source>
</evidence>
<accession>A0A165T4E1</accession>
<reference evidence="6 7" key="1">
    <citation type="journal article" date="2016" name="Mol. Biol. Evol.">
        <title>Comparative Genomics of Early-Diverging Mushroom-Forming Fungi Provides Insights into the Origins of Lignocellulose Decay Capabilities.</title>
        <authorList>
            <person name="Nagy L.G."/>
            <person name="Riley R."/>
            <person name="Tritt A."/>
            <person name="Adam C."/>
            <person name="Daum C."/>
            <person name="Floudas D."/>
            <person name="Sun H."/>
            <person name="Yadav J.S."/>
            <person name="Pangilinan J."/>
            <person name="Larsson K.H."/>
            <person name="Matsuura K."/>
            <person name="Barry K."/>
            <person name="Labutti K."/>
            <person name="Kuo R."/>
            <person name="Ohm R.A."/>
            <person name="Bhattacharya S.S."/>
            <person name="Shirouzu T."/>
            <person name="Yoshinaga Y."/>
            <person name="Martin F.M."/>
            <person name="Grigoriev I.V."/>
            <person name="Hibbett D.S."/>
        </authorList>
    </citation>
    <scope>NUCLEOTIDE SEQUENCE [LARGE SCALE GENOMIC DNA]</scope>
    <source>
        <strain evidence="6 7">HHB14362 ss-1</strain>
    </source>
</reference>
<dbReference type="Proteomes" id="UP000076761">
    <property type="component" value="Unassembled WGS sequence"/>
</dbReference>
<keyword evidence="2 6" id="KW-0378">Hydrolase</keyword>
<evidence type="ECO:0000313" key="7">
    <source>
        <dbReference type="Proteomes" id="UP000076761"/>
    </source>
</evidence>
<dbReference type="InParanoid" id="A0A165T4E1"/>